<feature type="region of interest" description="Disordered" evidence="1">
    <location>
        <begin position="178"/>
        <end position="228"/>
    </location>
</feature>
<keyword evidence="4" id="KW-1185">Reference proteome</keyword>
<evidence type="ECO:0000256" key="1">
    <source>
        <dbReference type="SAM" id="MobiDB-lite"/>
    </source>
</evidence>
<accession>D1PZ28</accession>
<sequence length="228" mass="23741">MKKLLFIIAAIAALVFVGCGSKSKTKTETAEPLVDTTELAPDLKLGFDALSTQLTNALKSNDAESVTKALANLTAMYKTLANSGQLDELKRYGMLAKNLVEEYAGEIKNLATEIPAISKLYSNIEALPVSANTTLDEAKAAVSDEAISMASETFQKGAQAGATAEAAAEALKNAPAAAKETMSEALTDTKETANDAAKSAKKEMTDAVNNTKAAASDAAKNAKNKFGL</sequence>
<gene>
    <name evidence="3" type="ORF">HMPREF0645_2213</name>
</gene>
<dbReference type="Proteomes" id="UP000003160">
    <property type="component" value="Unassembled WGS sequence"/>
</dbReference>
<feature type="chain" id="PRO_5003024986" description="Lipoprotein" evidence="2">
    <location>
        <begin position="18"/>
        <end position="228"/>
    </location>
</feature>
<dbReference type="RefSeq" id="WP_007174316.1">
    <property type="nucleotide sequence ID" value="NZ_GG704781.1"/>
</dbReference>
<keyword evidence="2" id="KW-0732">Signal</keyword>
<dbReference type="PROSITE" id="PS51257">
    <property type="entry name" value="PROKAR_LIPOPROTEIN"/>
    <property type="match status" value="1"/>
</dbReference>
<evidence type="ECO:0000313" key="3">
    <source>
        <dbReference type="EMBL" id="EFA43262.1"/>
    </source>
</evidence>
<dbReference type="HOGENOM" id="CLU_1213932_0_0_10"/>
<proteinExistence type="predicted"/>
<dbReference type="EMBL" id="ACKS01000082">
    <property type="protein sequence ID" value="EFA43262.1"/>
    <property type="molecule type" value="Genomic_DNA"/>
</dbReference>
<protein>
    <recommendedName>
        <fullName evidence="5">Lipoprotein</fullName>
    </recommendedName>
</protein>
<evidence type="ECO:0000256" key="2">
    <source>
        <dbReference type="SAM" id="SignalP"/>
    </source>
</evidence>
<feature type="signal peptide" evidence="2">
    <location>
        <begin position="1"/>
        <end position="17"/>
    </location>
</feature>
<dbReference type="OrthoDB" id="9888168at2"/>
<reference evidence="3 4" key="1">
    <citation type="submission" date="2009-10" db="EMBL/GenBank/DDBJ databases">
        <authorList>
            <person name="Qin X."/>
            <person name="Bachman B."/>
            <person name="Battles P."/>
            <person name="Bell A."/>
            <person name="Bess C."/>
            <person name="Bickham C."/>
            <person name="Chaboub L."/>
            <person name="Chen D."/>
            <person name="Coyle M."/>
            <person name="Deiros D.R."/>
            <person name="Dinh H."/>
            <person name="Forbes L."/>
            <person name="Fowler G."/>
            <person name="Francisco L."/>
            <person name="Fu Q."/>
            <person name="Gubbala S."/>
            <person name="Hale W."/>
            <person name="Han Y."/>
            <person name="Hemphill L."/>
            <person name="Highlander S.K."/>
            <person name="Hirani K."/>
            <person name="Hogues M."/>
            <person name="Jackson L."/>
            <person name="Jakkamsetti A."/>
            <person name="Javaid M."/>
            <person name="Jiang H."/>
            <person name="Korchina V."/>
            <person name="Kovar C."/>
            <person name="Lara F."/>
            <person name="Lee S."/>
            <person name="Mata R."/>
            <person name="Mathew T."/>
            <person name="Moen C."/>
            <person name="Morales K."/>
            <person name="Munidasa M."/>
            <person name="Nazareth L."/>
            <person name="Ngo R."/>
            <person name="Nguyen L."/>
            <person name="Okwuonu G."/>
            <person name="Ongeri F."/>
            <person name="Patil S."/>
            <person name="Petrosino J."/>
            <person name="Pham C."/>
            <person name="Pham P."/>
            <person name="Pu L.-L."/>
            <person name="Puazo M."/>
            <person name="Raj R."/>
            <person name="Reid J."/>
            <person name="Rouhana J."/>
            <person name="Saada N."/>
            <person name="Shang Y."/>
            <person name="Simmons D."/>
            <person name="Thornton R."/>
            <person name="Warren J."/>
            <person name="Weissenberger G."/>
            <person name="Zhang J."/>
            <person name="Zhang L."/>
            <person name="Zhou C."/>
            <person name="Zhu D."/>
            <person name="Muzny D."/>
            <person name="Worley K."/>
            <person name="Gibbs R."/>
        </authorList>
    </citation>
    <scope>NUCLEOTIDE SEQUENCE [LARGE SCALE GENOMIC DNA]</scope>
    <source>
        <strain evidence="3 4">DSM 17361</strain>
    </source>
</reference>
<feature type="compositionally biased region" description="Basic and acidic residues" evidence="1">
    <location>
        <begin position="187"/>
        <end position="205"/>
    </location>
</feature>
<name>D1PZ28_9BACT</name>
<evidence type="ECO:0008006" key="5">
    <source>
        <dbReference type="Google" id="ProtNLM"/>
    </source>
</evidence>
<organism evidence="3 4">
    <name type="scientific">Hallella bergensis DSM 17361</name>
    <dbReference type="NCBI Taxonomy" id="585502"/>
    <lineage>
        <taxon>Bacteria</taxon>
        <taxon>Pseudomonadati</taxon>
        <taxon>Bacteroidota</taxon>
        <taxon>Bacteroidia</taxon>
        <taxon>Bacteroidales</taxon>
        <taxon>Prevotellaceae</taxon>
        <taxon>Hallella</taxon>
    </lineage>
</organism>
<comment type="caution">
    <text evidence="3">The sequence shown here is derived from an EMBL/GenBank/DDBJ whole genome shotgun (WGS) entry which is preliminary data.</text>
</comment>
<evidence type="ECO:0000313" key="4">
    <source>
        <dbReference type="Proteomes" id="UP000003160"/>
    </source>
</evidence>
<feature type="compositionally biased region" description="Low complexity" evidence="1">
    <location>
        <begin position="207"/>
        <end position="228"/>
    </location>
</feature>
<dbReference type="AlphaFoldDB" id="D1PZ28"/>